<dbReference type="Proteomes" id="UP001497512">
    <property type="component" value="Chromosome 11"/>
</dbReference>
<proteinExistence type="predicted"/>
<dbReference type="EMBL" id="OZ019903">
    <property type="protein sequence ID" value="CAK9195700.1"/>
    <property type="molecule type" value="Genomic_DNA"/>
</dbReference>
<gene>
    <name evidence="1" type="ORF">CSSPTR1EN2_LOCUS3090</name>
</gene>
<accession>A0ABP0TG24</accession>
<sequence length="74" mass="8199">MLGELLRWTVEEELRQNSSGMDSYSRKETLSPSVCQPTLCSHVLCSGDGFLLIVAVQCILGQHMEPDFLYAGHA</sequence>
<name>A0ABP0TG24_9BRYO</name>
<protein>
    <submittedName>
        <fullName evidence="1">Uncharacterized protein</fullName>
    </submittedName>
</protein>
<evidence type="ECO:0000313" key="2">
    <source>
        <dbReference type="Proteomes" id="UP001497512"/>
    </source>
</evidence>
<organism evidence="1 2">
    <name type="scientific">Sphagnum troendelagicum</name>
    <dbReference type="NCBI Taxonomy" id="128251"/>
    <lineage>
        <taxon>Eukaryota</taxon>
        <taxon>Viridiplantae</taxon>
        <taxon>Streptophyta</taxon>
        <taxon>Embryophyta</taxon>
        <taxon>Bryophyta</taxon>
        <taxon>Sphagnophytina</taxon>
        <taxon>Sphagnopsida</taxon>
        <taxon>Sphagnales</taxon>
        <taxon>Sphagnaceae</taxon>
        <taxon>Sphagnum</taxon>
    </lineage>
</organism>
<evidence type="ECO:0000313" key="1">
    <source>
        <dbReference type="EMBL" id="CAK9195700.1"/>
    </source>
</evidence>
<reference evidence="1" key="1">
    <citation type="submission" date="2024-02" db="EMBL/GenBank/DDBJ databases">
        <authorList>
            <consortium name="ELIXIR-Norway"/>
            <consortium name="Elixir Norway"/>
        </authorList>
    </citation>
    <scope>NUCLEOTIDE SEQUENCE</scope>
</reference>
<keyword evidence="2" id="KW-1185">Reference proteome</keyword>